<feature type="transmembrane region" description="Helical" evidence="1">
    <location>
        <begin position="240"/>
        <end position="258"/>
    </location>
</feature>
<dbReference type="InterPro" id="IPR037185">
    <property type="entry name" value="EmrE-like"/>
</dbReference>
<feature type="transmembrane region" description="Helical" evidence="1">
    <location>
        <begin position="94"/>
        <end position="113"/>
    </location>
</feature>
<dbReference type="SUPFAM" id="SSF103481">
    <property type="entry name" value="Multidrug resistance efflux transporter EmrE"/>
    <property type="match status" value="2"/>
</dbReference>
<keyword evidence="1" id="KW-0472">Membrane</keyword>
<evidence type="ECO:0000259" key="2">
    <source>
        <dbReference type="Pfam" id="PF00892"/>
    </source>
</evidence>
<feature type="transmembrane region" description="Helical" evidence="1">
    <location>
        <begin position="63"/>
        <end position="87"/>
    </location>
</feature>
<accession>A0A3G1A7V0</accession>
<dbReference type="PANTHER" id="PTHR22911:SF137">
    <property type="entry name" value="SOLUTE CARRIER FAMILY 35 MEMBER G2-RELATED"/>
    <property type="match status" value="1"/>
</dbReference>
<name>A0A3G1A7V0_9CREN</name>
<evidence type="ECO:0000313" key="3">
    <source>
        <dbReference type="EMBL" id="AJB42288.1"/>
    </source>
</evidence>
<feature type="transmembrane region" description="Helical" evidence="1">
    <location>
        <begin position="149"/>
        <end position="174"/>
    </location>
</feature>
<dbReference type="GeneID" id="16572802"/>
<feature type="domain" description="EamA" evidence="2">
    <location>
        <begin position="149"/>
        <end position="281"/>
    </location>
</feature>
<dbReference type="AlphaFoldDB" id="A0A3G1A7V0"/>
<evidence type="ECO:0000256" key="1">
    <source>
        <dbReference type="SAM" id="Phobius"/>
    </source>
</evidence>
<dbReference type="PANTHER" id="PTHR22911">
    <property type="entry name" value="ACYL-MALONYL CONDENSING ENZYME-RELATED"/>
    <property type="match status" value="1"/>
</dbReference>
<sequence>MYGEILALMAALSFSGAALLYRAGVKNSDIHPLVLSGFRGIFALMFMLVVALFYPVNLAKPPVFYLIVAVSMLASFVAGDSAFLYGLQRAPVSIVYPVAYTFSISTSVFSHFLLNENLAMKDMLAAVFIIVGVFFVYRGSNSYKSNSLVGILAGLTASLFWGLGVSTMGLALHWGSSIEVNISRLTLLILLTSPLILNNREKLREQVKLSYLALGGIMGIGIGPLLFMSSIGLIGASRSSIFISSTPALTVVLSNVFLKEKTSGKLLLGALLVSVGLLIVSIK</sequence>
<reference evidence="4" key="1">
    <citation type="book" date="2010" name="EXTREMOPHILES" publisher="0:0-0">
        <title>Complete genome sequences of ten hyperthermophilic archaea reveal their metabolic capabilities and possible ecological roles.</title>
        <editorList>
            <person name="?"/>
        </editorList>
        <authorList>
            <person name="Ravin N.V."/>
            <person name="Mardanov A.V."/>
            <person name="Bonch-Osmolovskaya E.A."/>
            <person name="Skryabin K.G."/>
        </authorList>
    </citation>
    <scope>NUCLEOTIDE SEQUENCE [LARGE SCALE GENOMIC DNA]</scope>
    <source>
        <strain evidence="4">1505</strain>
    </source>
</reference>
<gene>
    <name evidence="3" type="ORF">TCARB_1242</name>
</gene>
<proteinExistence type="predicted"/>
<protein>
    <submittedName>
        <fullName evidence="3">Permease of the drug/metabolite transporter (DMT) superfamily</fullName>
    </submittedName>
</protein>
<evidence type="ECO:0000313" key="4">
    <source>
        <dbReference type="Proteomes" id="UP000266720"/>
    </source>
</evidence>
<feature type="domain" description="EamA" evidence="2">
    <location>
        <begin position="2"/>
        <end position="137"/>
    </location>
</feature>
<dbReference type="RefSeq" id="WP_020961850.1">
    <property type="nucleotide sequence ID" value="NZ_CP007493.1"/>
</dbReference>
<dbReference type="STRING" id="697581.TCARB_1242"/>
<keyword evidence="1" id="KW-0812">Transmembrane</keyword>
<dbReference type="InterPro" id="IPR000620">
    <property type="entry name" value="EamA_dom"/>
</dbReference>
<feature type="transmembrane region" description="Helical" evidence="1">
    <location>
        <begin position="37"/>
        <end position="57"/>
    </location>
</feature>
<dbReference type="GeneID" id="25406653"/>
<dbReference type="KEGG" id="tcb:TCARB_1242"/>
<keyword evidence="1" id="KW-1133">Transmembrane helix</keyword>
<feature type="transmembrane region" description="Helical" evidence="1">
    <location>
        <begin position="209"/>
        <end position="234"/>
    </location>
</feature>
<feature type="transmembrane region" description="Helical" evidence="1">
    <location>
        <begin position="119"/>
        <end position="137"/>
    </location>
</feature>
<dbReference type="GO" id="GO:0016020">
    <property type="term" value="C:membrane"/>
    <property type="evidence" value="ECO:0007669"/>
    <property type="project" value="InterPro"/>
</dbReference>
<dbReference type="Pfam" id="PF00892">
    <property type="entry name" value="EamA"/>
    <property type="match status" value="2"/>
</dbReference>
<feature type="transmembrane region" description="Helical" evidence="1">
    <location>
        <begin position="265"/>
        <end position="282"/>
    </location>
</feature>
<organism evidence="3 4">
    <name type="scientific">Thermofilum adornatum 1505</name>
    <dbReference type="NCBI Taxonomy" id="697581"/>
    <lineage>
        <taxon>Archaea</taxon>
        <taxon>Thermoproteota</taxon>
        <taxon>Thermoprotei</taxon>
        <taxon>Thermofilales</taxon>
        <taxon>Thermofilaceae</taxon>
        <taxon>Thermofilum</taxon>
    </lineage>
</organism>
<dbReference type="EMBL" id="CP007493">
    <property type="protein sequence ID" value="AJB42288.1"/>
    <property type="molecule type" value="Genomic_DNA"/>
</dbReference>
<dbReference type="Proteomes" id="UP000266720">
    <property type="component" value="Chromosome"/>
</dbReference>
<feature type="transmembrane region" description="Helical" evidence="1">
    <location>
        <begin position="6"/>
        <end position="25"/>
    </location>
</feature>
<feature type="transmembrane region" description="Helical" evidence="1">
    <location>
        <begin position="180"/>
        <end position="197"/>
    </location>
</feature>